<feature type="signal peptide" evidence="5">
    <location>
        <begin position="1"/>
        <end position="17"/>
    </location>
</feature>
<keyword evidence="3 4" id="KW-0456">Lyase</keyword>
<comment type="similarity">
    <text evidence="1 4">Belongs to the polysaccharide lyase 1 family.</text>
</comment>
<keyword evidence="4" id="KW-0624">Polysaccharide degradation</keyword>
<dbReference type="InterPro" id="IPR011050">
    <property type="entry name" value="Pectin_lyase_fold/virulence"/>
</dbReference>
<sequence>MRFTSAALLLFAAQTLAQNNTCLHCEDKAHGFASLNGGTTGGNGGRTVYASTYQELRTYAALNGSLIIRVNGILTAEPKGYEIPIASHKTIIGVGKTAKVVGGGFAIKGTRNIILRNLQVSDTRIAEDWPGKTEDWDGIQVDSGSNIWIDHMTFSRMNDGLIDLRRDSSYITVSSCILSEHNKALGIGWTTNVTAKVTINDNFFNSTNARNPSADNLEACHMYNNYFRNCTSYGTYARGHTNLLVEHSYYDTVFDPLVAGPNASIKANWVKFKDDKGEKMLDVNADRVFKASDFYQYSLRDPYDLPNDIPYFAGPQEDIGS</sequence>
<dbReference type="SMART" id="SM00656">
    <property type="entry name" value="Amb_all"/>
    <property type="match status" value="1"/>
</dbReference>
<protein>
    <recommendedName>
        <fullName evidence="6">Pectate lyase domain-containing protein</fullName>
    </recommendedName>
</protein>
<feature type="chain" id="PRO_5034239357" description="Pectate lyase domain-containing protein" evidence="5">
    <location>
        <begin position="18"/>
        <end position="321"/>
    </location>
</feature>
<dbReference type="GO" id="GO:0005576">
    <property type="term" value="C:extracellular region"/>
    <property type="evidence" value="ECO:0007669"/>
    <property type="project" value="UniProtKB-SubCell"/>
</dbReference>
<evidence type="ECO:0000256" key="3">
    <source>
        <dbReference type="ARBA" id="ARBA00023239"/>
    </source>
</evidence>
<dbReference type="AlphaFoldDB" id="A0A8H7MIN7"/>
<accession>A0A8H7MIN7</accession>
<dbReference type="InterPro" id="IPR045032">
    <property type="entry name" value="PEL"/>
</dbReference>
<evidence type="ECO:0000256" key="4">
    <source>
        <dbReference type="RuleBase" id="RU361173"/>
    </source>
</evidence>
<evidence type="ECO:0000259" key="6">
    <source>
        <dbReference type="SMART" id="SM00656"/>
    </source>
</evidence>
<keyword evidence="4" id="KW-0119">Carbohydrate metabolism</keyword>
<comment type="caution">
    <text evidence="7">The sequence shown here is derived from an EMBL/GenBank/DDBJ whole genome shotgun (WGS) entry which is preliminary data.</text>
</comment>
<reference evidence="7" key="2">
    <citation type="submission" date="2020-09" db="EMBL/GenBank/DDBJ databases">
        <title>Reference genome assembly for Australian Ascochyta lentis isolate Al4.</title>
        <authorList>
            <person name="Lee R.C."/>
            <person name="Farfan-Caceres L.M."/>
            <person name="Debler J.W."/>
            <person name="Williams A.H."/>
            <person name="Henares B.M."/>
        </authorList>
    </citation>
    <scope>NUCLEOTIDE SEQUENCE</scope>
    <source>
        <strain evidence="7">Al4</strain>
    </source>
</reference>
<dbReference type="OrthoDB" id="2019149at2759"/>
<dbReference type="GO" id="GO:0000272">
    <property type="term" value="P:polysaccharide catabolic process"/>
    <property type="evidence" value="ECO:0007669"/>
    <property type="project" value="UniProtKB-KW"/>
</dbReference>
<dbReference type="Proteomes" id="UP000651452">
    <property type="component" value="Unassembled WGS sequence"/>
</dbReference>
<evidence type="ECO:0000256" key="2">
    <source>
        <dbReference type="ARBA" id="ARBA00022729"/>
    </source>
</evidence>
<evidence type="ECO:0000256" key="1">
    <source>
        <dbReference type="ARBA" id="ARBA00010980"/>
    </source>
</evidence>
<dbReference type="GO" id="GO:0030570">
    <property type="term" value="F:pectate lyase activity"/>
    <property type="evidence" value="ECO:0007669"/>
    <property type="project" value="InterPro"/>
</dbReference>
<keyword evidence="2 5" id="KW-0732">Signal</keyword>
<comment type="subcellular location">
    <subcellularLocation>
        <location evidence="4">Secreted</location>
    </subcellularLocation>
</comment>
<dbReference type="SUPFAM" id="SSF51126">
    <property type="entry name" value="Pectin lyase-like"/>
    <property type="match status" value="1"/>
</dbReference>
<dbReference type="EMBL" id="RZGK01000007">
    <property type="protein sequence ID" value="KAF9697794.1"/>
    <property type="molecule type" value="Genomic_DNA"/>
</dbReference>
<keyword evidence="8" id="KW-1185">Reference proteome</keyword>
<name>A0A8H7MIN7_9PLEO</name>
<evidence type="ECO:0000313" key="7">
    <source>
        <dbReference type="EMBL" id="KAF9697794.1"/>
    </source>
</evidence>
<dbReference type="PANTHER" id="PTHR31683:SF18">
    <property type="entry name" value="PECTATE LYASE 21-RELATED"/>
    <property type="match status" value="1"/>
</dbReference>
<keyword evidence="4" id="KW-0964">Secreted</keyword>
<evidence type="ECO:0000256" key="5">
    <source>
        <dbReference type="SAM" id="SignalP"/>
    </source>
</evidence>
<reference evidence="7" key="1">
    <citation type="submission" date="2018-12" db="EMBL/GenBank/DDBJ databases">
        <authorList>
            <person name="Syme R.A."/>
            <person name="Farfan-Caceres L."/>
            <person name="Lichtenzveig J."/>
        </authorList>
    </citation>
    <scope>NUCLEOTIDE SEQUENCE</scope>
    <source>
        <strain evidence="7">Al4</strain>
    </source>
</reference>
<evidence type="ECO:0000313" key="8">
    <source>
        <dbReference type="Proteomes" id="UP000651452"/>
    </source>
</evidence>
<dbReference type="Gene3D" id="2.160.20.10">
    <property type="entry name" value="Single-stranded right-handed beta-helix, Pectin lyase-like"/>
    <property type="match status" value="1"/>
</dbReference>
<dbReference type="InterPro" id="IPR012334">
    <property type="entry name" value="Pectin_lyas_fold"/>
</dbReference>
<organism evidence="7 8">
    <name type="scientific">Ascochyta lentis</name>
    <dbReference type="NCBI Taxonomy" id="205686"/>
    <lineage>
        <taxon>Eukaryota</taxon>
        <taxon>Fungi</taxon>
        <taxon>Dikarya</taxon>
        <taxon>Ascomycota</taxon>
        <taxon>Pezizomycotina</taxon>
        <taxon>Dothideomycetes</taxon>
        <taxon>Pleosporomycetidae</taxon>
        <taxon>Pleosporales</taxon>
        <taxon>Pleosporineae</taxon>
        <taxon>Didymellaceae</taxon>
        <taxon>Ascochyta</taxon>
    </lineage>
</organism>
<gene>
    <name evidence="7" type="ORF">EKO04_004014</name>
</gene>
<dbReference type="PANTHER" id="PTHR31683">
    <property type="entry name" value="PECTATE LYASE 18-RELATED"/>
    <property type="match status" value="1"/>
</dbReference>
<dbReference type="Pfam" id="PF00544">
    <property type="entry name" value="Pectate_lyase_4"/>
    <property type="match status" value="1"/>
</dbReference>
<feature type="domain" description="Pectate lyase" evidence="6">
    <location>
        <begin position="43"/>
        <end position="256"/>
    </location>
</feature>
<dbReference type="InterPro" id="IPR002022">
    <property type="entry name" value="Pec_lyase"/>
</dbReference>
<proteinExistence type="inferred from homology"/>